<feature type="transmembrane region" description="Helical" evidence="9">
    <location>
        <begin position="50"/>
        <end position="69"/>
    </location>
</feature>
<keyword evidence="12" id="KW-1185">Reference proteome</keyword>
<evidence type="ECO:0000313" key="12">
    <source>
        <dbReference type="Proteomes" id="UP001596516"/>
    </source>
</evidence>
<accession>A0ABW2UME4</accession>
<comment type="function">
    <text evidence="9">Part of the tripartite ATP-independent periplasmic (TRAP) transport system.</text>
</comment>
<keyword evidence="5 9" id="KW-0812">Transmembrane</keyword>
<name>A0ABW2UME4_9RHOB</name>
<feature type="transmembrane region" description="Helical" evidence="9">
    <location>
        <begin position="133"/>
        <end position="154"/>
    </location>
</feature>
<evidence type="ECO:0000256" key="2">
    <source>
        <dbReference type="ARBA" id="ARBA00022448"/>
    </source>
</evidence>
<evidence type="ECO:0000313" key="11">
    <source>
        <dbReference type="EMBL" id="MFC7705403.1"/>
    </source>
</evidence>
<dbReference type="InterPro" id="IPR055348">
    <property type="entry name" value="DctQ"/>
</dbReference>
<evidence type="ECO:0000256" key="8">
    <source>
        <dbReference type="ARBA" id="ARBA00038436"/>
    </source>
</evidence>
<keyword evidence="2 9" id="KW-0813">Transport</keyword>
<keyword evidence="7 9" id="KW-0472">Membrane</keyword>
<evidence type="ECO:0000256" key="1">
    <source>
        <dbReference type="ARBA" id="ARBA00004429"/>
    </source>
</evidence>
<dbReference type="InterPro" id="IPR007387">
    <property type="entry name" value="TRAP_DctQ"/>
</dbReference>
<dbReference type="Proteomes" id="UP001596516">
    <property type="component" value="Unassembled WGS sequence"/>
</dbReference>
<dbReference type="PANTHER" id="PTHR35011">
    <property type="entry name" value="2,3-DIKETO-L-GULONATE TRAP TRANSPORTER SMALL PERMEASE PROTEIN YIAM"/>
    <property type="match status" value="1"/>
</dbReference>
<feature type="domain" description="Tripartite ATP-independent periplasmic transporters DctQ component" evidence="10">
    <location>
        <begin position="26"/>
        <end position="152"/>
    </location>
</feature>
<evidence type="ECO:0000256" key="9">
    <source>
        <dbReference type="RuleBase" id="RU369079"/>
    </source>
</evidence>
<dbReference type="Pfam" id="PF04290">
    <property type="entry name" value="DctQ"/>
    <property type="match status" value="1"/>
</dbReference>
<evidence type="ECO:0000256" key="4">
    <source>
        <dbReference type="ARBA" id="ARBA00022519"/>
    </source>
</evidence>
<evidence type="ECO:0000256" key="3">
    <source>
        <dbReference type="ARBA" id="ARBA00022475"/>
    </source>
</evidence>
<protein>
    <recommendedName>
        <fullName evidence="9">TRAP transporter small permease protein</fullName>
    </recommendedName>
</protein>
<sequence>MRFFSWTLVVLGRAELVAASLLVLAMICAVSVEVYYRYVLGSSLYWVEEGATIAFIWVTFLGAALASKANRHITITSLGGIFRAGRSRALWALGGQGAIVVVAAVIAYHSFGYTTLQARTATVSLPVNIPRSWMFAWPLCLGMVSIALTHLYYFMDNVISLFAPGVRPAPRPLLEI</sequence>
<evidence type="ECO:0000256" key="6">
    <source>
        <dbReference type="ARBA" id="ARBA00022989"/>
    </source>
</evidence>
<proteinExistence type="inferred from homology"/>
<keyword evidence="6 9" id="KW-1133">Transmembrane helix</keyword>
<organism evidence="11 12">
    <name type="scientific">Plastorhodobacter daqingensis</name>
    <dbReference type="NCBI Taxonomy" id="1387281"/>
    <lineage>
        <taxon>Bacteria</taxon>
        <taxon>Pseudomonadati</taxon>
        <taxon>Pseudomonadota</taxon>
        <taxon>Alphaproteobacteria</taxon>
        <taxon>Rhodobacterales</taxon>
        <taxon>Paracoccaceae</taxon>
        <taxon>Plastorhodobacter</taxon>
    </lineage>
</organism>
<reference evidence="12" key="1">
    <citation type="journal article" date="2019" name="Int. J. Syst. Evol. Microbiol.">
        <title>The Global Catalogue of Microorganisms (GCM) 10K type strain sequencing project: providing services to taxonomists for standard genome sequencing and annotation.</title>
        <authorList>
            <consortium name="The Broad Institute Genomics Platform"/>
            <consortium name="The Broad Institute Genome Sequencing Center for Infectious Disease"/>
            <person name="Wu L."/>
            <person name="Ma J."/>
        </authorList>
    </citation>
    <scope>NUCLEOTIDE SEQUENCE [LARGE SCALE GENOMIC DNA]</scope>
    <source>
        <strain evidence="12">CGMCC 1.12750</strain>
    </source>
</reference>
<feature type="transmembrane region" description="Helical" evidence="9">
    <location>
        <begin position="16"/>
        <end position="38"/>
    </location>
</feature>
<feature type="transmembrane region" description="Helical" evidence="9">
    <location>
        <begin position="90"/>
        <end position="113"/>
    </location>
</feature>
<comment type="caution">
    <text evidence="11">The sequence shown here is derived from an EMBL/GenBank/DDBJ whole genome shotgun (WGS) entry which is preliminary data.</text>
</comment>
<comment type="similarity">
    <text evidence="8 9">Belongs to the TRAP transporter small permease family.</text>
</comment>
<evidence type="ECO:0000256" key="5">
    <source>
        <dbReference type="ARBA" id="ARBA00022692"/>
    </source>
</evidence>
<dbReference type="RefSeq" id="WP_377405286.1">
    <property type="nucleotide sequence ID" value="NZ_JBHTFQ010000008.1"/>
</dbReference>
<keyword evidence="4 9" id="KW-0997">Cell inner membrane</keyword>
<evidence type="ECO:0000256" key="7">
    <source>
        <dbReference type="ARBA" id="ARBA00023136"/>
    </source>
</evidence>
<dbReference type="EMBL" id="JBHTFQ010000008">
    <property type="protein sequence ID" value="MFC7705403.1"/>
    <property type="molecule type" value="Genomic_DNA"/>
</dbReference>
<dbReference type="PANTHER" id="PTHR35011:SF2">
    <property type="entry name" value="2,3-DIKETO-L-GULONATE TRAP TRANSPORTER SMALL PERMEASE PROTEIN YIAM"/>
    <property type="match status" value="1"/>
</dbReference>
<comment type="subcellular location">
    <subcellularLocation>
        <location evidence="1 9">Cell inner membrane</location>
        <topology evidence="1 9">Multi-pass membrane protein</topology>
    </subcellularLocation>
</comment>
<evidence type="ECO:0000259" key="10">
    <source>
        <dbReference type="Pfam" id="PF04290"/>
    </source>
</evidence>
<comment type="subunit">
    <text evidence="9">The complex comprises the extracytoplasmic solute receptor protein and the two transmembrane proteins.</text>
</comment>
<keyword evidence="3" id="KW-1003">Cell membrane</keyword>
<gene>
    <name evidence="11" type="ORF">ACFQXB_14485</name>
</gene>